<dbReference type="InterPro" id="IPR033985">
    <property type="entry name" value="SusD-like_N"/>
</dbReference>
<organism evidence="8 9">
    <name type="scientific">Danxiaibacter flavus</name>
    <dbReference type="NCBI Taxonomy" id="3049108"/>
    <lineage>
        <taxon>Bacteria</taxon>
        <taxon>Pseudomonadati</taxon>
        <taxon>Bacteroidota</taxon>
        <taxon>Chitinophagia</taxon>
        <taxon>Chitinophagales</taxon>
        <taxon>Chitinophagaceae</taxon>
        <taxon>Danxiaibacter</taxon>
    </lineage>
</organism>
<keyword evidence="4" id="KW-0472">Membrane</keyword>
<proteinExistence type="inferred from homology"/>
<feature type="domain" description="SusD-like N-terminal" evidence="7">
    <location>
        <begin position="57"/>
        <end position="208"/>
    </location>
</feature>
<dbReference type="EMBL" id="JAULBC010000012">
    <property type="protein sequence ID" value="MEX6691020.1"/>
    <property type="molecule type" value="Genomic_DNA"/>
</dbReference>
<dbReference type="Proteomes" id="UP001560573">
    <property type="component" value="Unassembled WGS sequence"/>
</dbReference>
<accession>A0ABV3ZNE1</accession>
<evidence type="ECO:0000256" key="2">
    <source>
        <dbReference type="ARBA" id="ARBA00006275"/>
    </source>
</evidence>
<dbReference type="InterPro" id="IPR011990">
    <property type="entry name" value="TPR-like_helical_dom_sf"/>
</dbReference>
<dbReference type="InterPro" id="IPR012944">
    <property type="entry name" value="SusD_RagB_dom"/>
</dbReference>
<dbReference type="RefSeq" id="WP_369332436.1">
    <property type="nucleotide sequence ID" value="NZ_JAULBC010000012.1"/>
</dbReference>
<keyword evidence="3" id="KW-0732">Signal</keyword>
<comment type="caution">
    <text evidence="8">The sequence shown here is derived from an EMBL/GenBank/DDBJ whole genome shotgun (WGS) entry which is preliminary data.</text>
</comment>
<dbReference type="Pfam" id="PF14322">
    <property type="entry name" value="SusD-like_3"/>
    <property type="match status" value="1"/>
</dbReference>
<gene>
    <name evidence="8" type="ORF">QTN47_26160</name>
</gene>
<evidence type="ECO:0000256" key="3">
    <source>
        <dbReference type="ARBA" id="ARBA00022729"/>
    </source>
</evidence>
<dbReference type="PROSITE" id="PS51257">
    <property type="entry name" value="PROKAR_LIPOPROTEIN"/>
    <property type="match status" value="1"/>
</dbReference>
<keyword evidence="9" id="KW-1185">Reference proteome</keyword>
<dbReference type="SUPFAM" id="SSF48452">
    <property type="entry name" value="TPR-like"/>
    <property type="match status" value="1"/>
</dbReference>
<evidence type="ECO:0000259" key="6">
    <source>
        <dbReference type="Pfam" id="PF07980"/>
    </source>
</evidence>
<comment type="subcellular location">
    <subcellularLocation>
        <location evidence="1">Cell outer membrane</location>
    </subcellularLocation>
</comment>
<evidence type="ECO:0000313" key="9">
    <source>
        <dbReference type="Proteomes" id="UP001560573"/>
    </source>
</evidence>
<dbReference type="Pfam" id="PF07980">
    <property type="entry name" value="SusD_RagB"/>
    <property type="match status" value="1"/>
</dbReference>
<keyword evidence="5" id="KW-0998">Cell outer membrane</keyword>
<protein>
    <submittedName>
        <fullName evidence="8">RagB/SusD family nutrient uptake outer membrane protein</fullName>
    </submittedName>
</protein>
<evidence type="ECO:0000313" key="8">
    <source>
        <dbReference type="EMBL" id="MEX6691020.1"/>
    </source>
</evidence>
<sequence>MKSNISYIALSILLLMGCKKEAFLDRYPMDALSEPTYFKNENDLKLFCNTLYTTLPEQSFPGDVNSDIMVPKSKFAFWADQYVVPVSGGFWSSSDWATIRSCNYFLSRYKVADASNDVKSKYAAEARFFRAHSYWGKVKLFGDVPWMGSYIVDTSYLLYAKRDPRKMVMDSVLSDLNFAINNLPLPEKAESGRLHKYAAMALKARICLWEGTHRRYFGEGDDVVYLQEAASNAEAIRSAGLYDVYSTGNPDKDYYNLFIQQELLNNKEAIFPMRYLKDVRMNNISRALGETNCGYSKSFVRSYLCTDGLPISLSHLYKGDDSLDAECINRDPRFKQTIATRGFVFLVNTDGSKDTISLPRIGTAVTSTGYQTIKGRSSDIATWNANQSVLDFFVFRYAEILLIEAEAKAELNTCTQAVIDNTINKLRKRVGMPNMVIASLQKDPGSEFPALPVLLDEIRRERKIELAGDGFRSDDILRWKAGKLLENPESILGMKLLPQTIAQYKYDVSGMPLDKDSYIRVYTDIISRTWKDKLYLYPIPTQELTLNPNLLPQNPGW</sequence>
<feature type="domain" description="RagB/SusD" evidence="6">
    <location>
        <begin position="291"/>
        <end position="557"/>
    </location>
</feature>
<dbReference type="Gene3D" id="1.25.40.390">
    <property type="match status" value="1"/>
</dbReference>
<name>A0ABV3ZNE1_9BACT</name>
<comment type="similarity">
    <text evidence="2">Belongs to the SusD family.</text>
</comment>
<reference evidence="8 9" key="1">
    <citation type="submission" date="2023-07" db="EMBL/GenBank/DDBJ databases">
        <authorList>
            <person name="Lian W.-H."/>
        </authorList>
    </citation>
    <scope>NUCLEOTIDE SEQUENCE [LARGE SCALE GENOMIC DNA]</scope>
    <source>
        <strain evidence="8 9">SYSU DXS3180</strain>
    </source>
</reference>
<evidence type="ECO:0000256" key="1">
    <source>
        <dbReference type="ARBA" id="ARBA00004442"/>
    </source>
</evidence>
<evidence type="ECO:0000256" key="5">
    <source>
        <dbReference type="ARBA" id="ARBA00023237"/>
    </source>
</evidence>
<evidence type="ECO:0000259" key="7">
    <source>
        <dbReference type="Pfam" id="PF14322"/>
    </source>
</evidence>
<evidence type="ECO:0000256" key="4">
    <source>
        <dbReference type="ARBA" id="ARBA00023136"/>
    </source>
</evidence>